<keyword evidence="9" id="KW-1185">Reference proteome</keyword>
<dbReference type="SUPFAM" id="SSF49785">
    <property type="entry name" value="Galactose-binding domain-like"/>
    <property type="match status" value="1"/>
</dbReference>
<dbReference type="InterPro" id="IPR051941">
    <property type="entry name" value="BG_Antigen-Binding_Lectin"/>
</dbReference>
<keyword evidence="4" id="KW-0479">Metal-binding</keyword>
<accession>A0A9U8E851</accession>
<dbReference type="SMART" id="SM00473">
    <property type="entry name" value="PAN_AP"/>
    <property type="match status" value="1"/>
</dbReference>
<dbReference type="GO" id="GO:0042806">
    <property type="term" value="F:fucose binding"/>
    <property type="evidence" value="ECO:0007669"/>
    <property type="project" value="UniProtKB-ARBA"/>
</dbReference>
<dbReference type="Proteomes" id="UP001165740">
    <property type="component" value="Chromosome 9"/>
</dbReference>
<keyword evidence="7" id="KW-1015">Disulfide bond</keyword>
<dbReference type="KEGG" id="bgt:106063256"/>
<dbReference type="Gene3D" id="3.50.4.10">
    <property type="entry name" value="Hepatocyte Growth Factor"/>
    <property type="match status" value="1"/>
</dbReference>
<evidence type="ECO:0000313" key="9">
    <source>
        <dbReference type="Proteomes" id="UP001165740"/>
    </source>
</evidence>
<evidence type="ECO:0000256" key="2">
    <source>
        <dbReference type="ARBA" id="ARBA00010147"/>
    </source>
</evidence>
<dbReference type="GO" id="GO:0046872">
    <property type="term" value="F:metal ion binding"/>
    <property type="evidence" value="ECO:0007669"/>
    <property type="project" value="UniProtKB-KW"/>
</dbReference>
<evidence type="ECO:0000256" key="7">
    <source>
        <dbReference type="ARBA" id="ARBA00023157"/>
    </source>
</evidence>
<dbReference type="InterPro" id="IPR006585">
    <property type="entry name" value="FTP1"/>
</dbReference>
<comment type="subunit">
    <text evidence="3">Homotrimer.</text>
</comment>
<dbReference type="PANTHER" id="PTHR45713:SF6">
    <property type="entry name" value="F5_8 TYPE C DOMAIN-CONTAINING PROTEIN"/>
    <property type="match status" value="1"/>
</dbReference>
<feature type="domain" description="Apple" evidence="8">
    <location>
        <begin position="162"/>
        <end position="255"/>
    </location>
</feature>
<dbReference type="Pfam" id="PF00024">
    <property type="entry name" value="PAN_1"/>
    <property type="match status" value="1"/>
</dbReference>
<evidence type="ECO:0000256" key="5">
    <source>
        <dbReference type="ARBA" id="ARBA00022734"/>
    </source>
</evidence>
<dbReference type="Gene3D" id="2.60.120.260">
    <property type="entry name" value="Galactose-binding domain-like"/>
    <property type="match status" value="1"/>
</dbReference>
<reference evidence="10" key="1">
    <citation type="submission" date="2025-08" db="UniProtKB">
        <authorList>
            <consortium name="RefSeq"/>
        </authorList>
    </citation>
    <scope>IDENTIFICATION</scope>
</reference>
<evidence type="ECO:0000259" key="8">
    <source>
        <dbReference type="PROSITE" id="PS50948"/>
    </source>
</evidence>
<dbReference type="GO" id="GO:0010185">
    <property type="term" value="P:regulation of cellular defense response"/>
    <property type="evidence" value="ECO:0007669"/>
    <property type="project" value="UniProtKB-ARBA"/>
</dbReference>
<organism evidence="9 10">
    <name type="scientific">Biomphalaria glabrata</name>
    <name type="common">Bloodfluke planorb</name>
    <name type="synonym">Freshwater snail</name>
    <dbReference type="NCBI Taxonomy" id="6526"/>
    <lineage>
        <taxon>Eukaryota</taxon>
        <taxon>Metazoa</taxon>
        <taxon>Spiralia</taxon>
        <taxon>Lophotrochozoa</taxon>
        <taxon>Mollusca</taxon>
        <taxon>Gastropoda</taxon>
        <taxon>Heterobranchia</taxon>
        <taxon>Euthyneura</taxon>
        <taxon>Panpulmonata</taxon>
        <taxon>Hygrophila</taxon>
        <taxon>Lymnaeoidea</taxon>
        <taxon>Planorbidae</taxon>
        <taxon>Biomphalaria</taxon>
    </lineage>
</organism>
<dbReference type="InterPro" id="IPR008979">
    <property type="entry name" value="Galactose-bd-like_sf"/>
</dbReference>
<evidence type="ECO:0000313" key="10">
    <source>
        <dbReference type="RefSeq" id="XP_013077026.2"/>
    </source>
</evidence>
<dbReference type="GeneID" id="106063256"/>
<name>A0A9U8E851_BIOGL</name>
<gene>
    <name evidence="10" type="primary">LOC106063256</name>
</gene>
<keyword evidence="5" id="KW-0430">Lectin</keyword>
<evidence type="ECO:0000256" key="1">
    <source>
        <dbReference type="ARBA" id="ARBA00002219"/>
    </source>
</evidence>
<sequence length="255" mass="29169">MYGIAVSCVLITSVSMTTVLYNAARFKPSSQSSNYENFYSYLGVDGDYNGAVLSGHCMHTGFERTPWWIVDLLGQFDVQQIKLYNRNEDYISAIRVKNFTLDIFDEDPRQLANFPNITGHLCYNQTDPLETTPLLVNCRTSILGRYIRLSMTTDVNNPLHICEMEVLVGSSIYELINFDKLMNTKLVDTPMAQVQLSDSFFCVRECLQRRMSTYCTAVNWITSTRSCQLFSINPFVDLTARLITDQGTDLYIQRI</sequence>
<dbReference type="SUPFAM" id="SSF57414">
    <property type="entry name" value="Hairpin loop containing domain-like"/>
    <property type="match status" value="1"/>
</dbReference>
<evidence type="ECO:0000256" key="4">
    <source>
        <dbReference type="ARBA" id="ARBA00022723"/>
    </source>
</evidence>
<evidence type="ECO:0000256" key="3">
    <source>
        <dbReference type="ARBA" id="ARBA00011233"/>
    </source>
</evidence>
<keyword evidence="6" id="KW-0106">Calcium</keyword>
<protein>
    <submittedName>
        <fullName evidence="10">Uncharacterized protein LOC106063256</fullName>
    </submittedName>
</protein>
<dbReference type="RefSeq" id="XP_013077026.2">
    <property type="nucleotide sequence ID" value="XM_013221572.2"/>
</dbReference>
<dbReference type="OrthoDB" id="6186444at2759"/>
<proteinExistence type="inferred from homology"/>
<dbReference type="SMART" id="SM00607">
    <property type="entry name" value="FTP"/>
    <property type="match status" value="1"/>
</dbReference>
<comment type="similarity">
    <text evidence="2">Belongs to the fucolectin family.</text>
</comment>
<dbReference type="Pfam" id="PF22633">
    <property type="entry name" value="F5_F8_type_C_2"/>
    <property type="match status" value="1"/>
</dbReference>
<dbReference type="InterPro" id="IPR003609">
    <property type="entry name" value="Pan_app"/>
</dbReference>
<dbReference type="PROSITE" id="PS50948">
    <property type="entry name" value="PAN"/>
    <property type="match status" value="1"/>
</dbReference>
<comment type="function">
    <text evidence="1">Acts as a defensive agent. Recognizes blood group fucosylated oligosaccharides including A, B, H and Lewis B-type antigens. Does not recognize Lewis A antigen and has low affinity for monovalent haptens.</text>
</comment>
<dbReference type="AlphaFoldDB" id="A0A9U8E851"/>
<evidence type="ECO:0000256" key="6">
    <source>
        <dbReference type="ARBA" id="ARBA00022837"/>
    </source>
</evidence>
<dbReference type="GO" id="GO:0001868">
    <property type="term" value="P:regulation of complement activation, lectin pathway"/>
    <property type="evidence" value="ECO:0007669"/>
    <property type="project" value="UniProtKB-ARBA"/>
</dbReference>
<dbReference type="PANTHER" id="PTHR45713">
    <property type="entry name" value="FTP DOMAIN-CONTAINING PROTEIN"/>
    <property type="match status" value="1"/>
</dbReference>